<evidence type="ECO:0000256" key="1">
    <source>
        <dbReference type="ARBA" id="ARBA00001974"/>
    </source>
</evidence>
<dbReference type="EMBL" id="KZ824272">
    <property type="protein sequence ID" value="RAL15191.1"/>
    <property type="molecule type" value="Genomic_DNA"/>
</dbReference>
<dbReference type="RefSeq" id="XP_025554345.1">
    <property type="nucleotide sequence ID" value="XM_025699765.1"/>
</dbReference>
<evidence type="ECO:0000313" key="5">
    <source>
        <dbReference type="EMBL" id="RAL15191.1"/>
    </source>
</evidence>
<proteinExistence type="inferred from homology"/>
<dbReference type="Proteomes" id="UP000248961">
    <property type="component" value="Unassembled WGS sequence"/>
</dbReference>
<gene>
    <name evidence="5" type="ORF">BO97DRAFT_468675</name>
</gene>
<evidence type="ECO:0000313" key="6">
    <source>
        <dbReference type="Proteomes" id="UP000248961"/>
    </source>
</evidence>
<dbReference type="OrthoDB" id="74360at2759"/>
<dbReference type="Pfam" id="PF13450">
    <property type="entry name" value="NAD_binding_8"/>
    <property type="match status" value="1"/>
</dbReference>
<dbReference type="PANTHER" id="PTHR42877">
    <property type="entry name" value="L-ORNITHINE N(5)-MONOOXYGENASE-RELATED"/>
    <property type="match status" value="1"/>
</dbReference>
<keyword evidence="6" id="KW-1185">Reference proteome</keyword>
<dbReference type="GeneID" id="37204054"/>
<dbReference type="Gene3D" id="3.50.50.60">
    <property type="entry name" value="FAD/NAD(P)-binding domain"/>
    <property type="match status" value="2"/>
</dbReference>
<dbReference type="STRING" id="1450537.A0A395I4R9"/>
<sequence length="574" mass="64254">MHSRPIHANRQLRVICIGAGASGLYLAYRLKKSFTDFTLQIYEKNADVGGTWFENRYPGCACDIPAHNYTYTFEPNPAWSANYATASEIAAYFAGFADKYGLREYIACQHEVVHAEWDEDRAEWMVRVRRSADGTVLEQRCDFLINAAGILNAWKYPDIPGLDTFEGTLVHTAHWDETLDVGGKRVGLIGNGSSGVQVLPELQRKAQHVTAFIRSATWVSPARGMEYHQYTEEEKRNFRENPDQLLAVRKQTEGFMTSAALFSMFIQGSKAQEVLAQDMETQMRAKLGSDHVLAKSIIPDFPLGCRRPTPGINYLESLGQPNVTACPGPIKEVTRTGCIAADGSAHELDVLVCATGFDTTFRPRFPVLGREARDLATQWADEPRNYLSLAARHFPNYFMFVGPNCPIGSGPIMVCIEAAGDYMARMLNRWQKEGIRSFEPKAAAVDDFMTYKDRFMASTVWHARAGSGRCRSWWRDSRSGQVTALWPGSTVHYLEALATPRYDDYDVDYVGGNRFDYLGNGFAQRQLAANADPVWYLRTADEGELLPDLMSTENAKDLGSLLRDGFEWTPAQGA</sequence>
<comment type="similarity">
    <text evidence="2">Belongs to the FAD-binding monooxygenase family.</text>
</comment>
<evidence type="ECO:0000256" key="4">
    <source>
        <dbReference type="ARBA" id="ARBA00022827"/>
    </source>
</evidence>
<keyword evidence="3" id="KW-0285">Flavoprotein</keyword>
<dbReference type="AlphaFoldDB" id="A0A395I4R9"/>
<evidence type="ECO:0000256" key="3">
    <source>
        <dbReference type="ARBA" id="ARBA00022630"/>
    </source>
</evidence>
<dbReference type="SUPFAM" id="SSF51905">
    <property type="entry name" value="FAD/NAD(P)-binding domain"/>
    <property type="match status" value="2"/>
</dbReference>
<reference evidence="5 6" key="1">
    <citation type="submission" date="2018-02" db="EMBL/GenBank/DDBJ databases">
        <title>The genomes of Aspergillus section Nigri reveals drivers in fungal speciation.</title>
        <authorList>
            <consortium name="DOE Joint Genome Institute"/>
            <person name="Vesth T.C."/>
            <person name="Nybo J."/>
            <person name="Theobald S."/>
            <person name="Brandl J."/>
            <person name="Frisvad J.C."/>
            <person name="Nielsen K.F."/>
            <person name="Lyhne E.K."/>
            <person name="Kogle M.E."/>
            <person name="Kuo A."/>
            <person name="Riley R."/>
            <person name="Clum A."/>
            <person name="Nolan M."/>
            <person name="Lipzen A."/>
            <person name="Salamov A."/>
            <person name="Henrissat B."/>
            <person name="Wiebenga A."/>
            <person name="De vries R.P."/>
            <person name="Grigoriev I.V."/>
            <person name="Mortensen U.H."/>
            <person name="Andersen M.R."/>
            <person name="Baker S.E."/>
        </authorList>
    </citation>
    <scope>NUCLEOTIDE SEQUENCE [LARGE SCALE GENOMIC DNA]</scope>
    <source>
        <strain evidence="5 6">CBS 101889</strain>
    </source>
</reference>
<organism evidence="5 6">
    <name type="scientific">Aspergillus homomorphus (strain CBS 101889)</name>
    <dbReference type="NCBI Taxonomy" id="1450537"/>
    <lineage>
        <taxon>Eukaryota</taxon>
        <taxon>Fungi</taxon>
        <taxon>Dikarya</taxon>
        <taxon>Ascomycota</taxon>
        <taxon>Pezizomycotina</taxon>
        <taxon>Eurotiomycetes</taxon>
        <taxon>Eurotiomycetidae</taxon>
        <taxon>Eurotiales</taxon>
        <taxon>Aspergillaceae</taxon>
        <taxon>Aspergillus</taxon>
        <taxon>Aspergillus subgen. Circumdati</taxon>
    </lineage>
</organism>
<dbReference type="VEuPathDB" id="FungiDB:BO97DRAFT_468675"/>
<accession>A0A395I4R9</accession>
<dbReference type="PANTHER" id="PTHR42877:SF8">
    <property type="entry name" value="MONOOXYGENASE"/>
    <property type="match status" value="1"/>
</dbReference>
<dbReference type="InterPro" id="IPR051209">
    <property type="entry name" value="FAD-bind_Monooxygenase_sf"/>
</dbReference>
<dbReference type="InterPro" id="IPR036188">
    <property type="entry name" value="FAD/NAD-bd_sf"/>
</dbReference>
<name>A0A395I4R9_ASPHC</name>
<evidence type="ECO:0000256" key="2">
    <source>
        <dbReference type="ARBA" id="ARBA00010139"/>
    </source>
</evidence>
<comment type="cofactor">
    <cofactor evidence="1">
        <name>FAD</name>
        <dbReference type="ChEBI" id="CHEBI:57692"/>
    </cofactor>
</comment>
<protein>
    <submittedName>
        <fullName evidence="5">FAD/NAD(P)-binding domain-containing protein</fullName>
    </submittedName>
</protein>
<keyword evidence="4" id="KW-0274">FAD</keyword>